<sequence length="164" mass="18389">MEKDLADLSLDDEEEEILQCHSLFGNEKYDGKSLASGYRGSNLRFGREKVHDVPLGLRNESLARQLGDFLGKFVEYNSASFGRGFRNYLWHGDSFCQARMSLEVEVLEMGEYIKSQGQIAMDHDLEESAIEGGEGKKRARRESDVCTNEMNAGSLVVKKGRVTG</sequence>
<gene>
    <name evidence="1" type="ORF">Golax_019841</name>
</gene>
<dbReference type="AlphaFoldDB" id="A0A7J8Z8A5"/>
<dbReference type="EMBL" id="JABEZV010000003">
    <property type="protein sequence ID" value="MBA0707830.1"/>
    <property type="molecule type" value="Genomic_DNA"/>
</dbReference>
<protein>
    <submittedName>
        <fullName evidence="1">Uncharacterized protein</fullName>
    </submittedName>
</protein>
<keyword evidence="2" id="KW-1185">Reference proteome</keyword>
<reference evidence="1 2" key="1">
    <citation type="journal article" date="2019" name="Genome Biol. Evol.">
        <title>Insights into the evolution of the New World diploid cottons (Gossypium, subgenus Houzingenia) based on genome sequencing.</title>
        <authorList>
            <person name="Grover C.E."/>
            <person name="Arick M.A. 2nd"/>
            <person name="Thrash A."/>
            <person name="Conover J.L."/>
            <person name="Sanders W.S."/>
            <person name="Peterson D.G."/>
            <person name="Frelichowski J.E."/>
            <person name="Scheffler J.A."/>
            <person name="Scheffler B.E."/>
            <person name="Wendel J.F."/>
        </authorList>
    </citation>
    <scope>NUCLEOTIDE SEQUENCE [LARGE SCALE GENOMIC DNA]</scope>
    <source>
        <strain evidence="1">4</strain>
        <tissue evidence="1">Leaf</tissue>
    </source>
</reference>
<comment type="caution">
    <text evidence="1">The sequence shown here is derived from an EMBL/GenBank/DDBJ whole genome shotgun (WGS) entry which is preliminary data.</text>
</comment>
<accession>A0A7J8Z8A5</accession>
<organism evidence="1 2">
    <name type="scientific">Gossypium laxum</name>
    <dbReference type="NCBI Taxonomy" id="34288"/>
    <lineage>
        <taxon>Eukaryota</taxon>
        <taxon>Viridiplantae</taxon>
        <taxon>Streptophyta</taxon>
        <taxon>Embryophyta</taxon>
        <taxon>Tracheophyta</taxon>
        <taxon>Spermatophyta</taxon>
        <taxon>Magnoliopsida</taxon>
        <taxon>eudicotyledons</taxon>
        <taxon>Gunneridae</taxon>
        <taxon>Pentapetalae</taxon>
        <taxon>rosids</taxon>
        <taxon>malvids</taxon>
        <taxon>Malvales</taxon>
        <taxon>Malvaceae</taxon>
        <taxon>Malvoideae</taxon>
        <taxon>Gossypium</taxon>
    </lineage>
</organism>
<dbReference type="Proteomes" id="UP000593574">
    <property type="component" value="Unassembled WGS sequence"/>
</dbReference>
<proteinExistence type="predicted"/>
<evidence type="ECO:0000313" key="1">
    <source>
        <dbReference type="EMBL" id="MBA0707830.1"/>
    </source>
</evidence>
<name>A0A7J8Z8A5_9ROSI</name>
<evidence type="ECO:0000313" key="2">
    <source>
        <dbReference type="Proteomes" id="UP000593574"/>
    </source>
</evidence>